<dbReference type="Proteomes" id="UP001500266">
    <property type="component" value="Unassembled WGS sequence"/>
</dbReference>
<dbReference type="Pfam" id="PF07731">
    <property type="entry name" value="Cu-oxidase_2"/>
    <property type="match status" value="1"/>
</dbReference>
<dbReference type="EMBL" id="BAABDO010000066">
    <property type="protein sequence ID" value="GAA4147339.1"/>
    <property type="molecule type" value="Genomic_DNA"/>
</dbReference>
<dbReference type="CDD" id="cd13891">
    <property type="entry name" value="CuRO_3_CotA_like"/>
    <property type="match status" value="1"/>
</dbReference>
<protein>
    <submittedName>
        <fullName evidence="4">Multicopper oxidase domain-containing protein</fullName>
    </submittedName>
</protein>
<evidence type="ECO:0000259" key="3">
    <source>
        <dbReference type="Pfam" id="PF07731"/>
    </source>
</evidence>
<dbReference type="InterPro" id="IPR008972">
    <property type="entry name" value="Cupredoxin"/>
</dbReference>
<accession>A0ABP7Z4S8</accession>
<keyword evidence="5" id="KW-1185">Reference proteome</keyword>
<dbReference type="InterPro" id="IPR011706">
    <property type="entry name" value="Cu-oxidase_C"/>
</dbReference>
<evidence type="ECO:0000256" key="1">
    <source>
        <dbReference type="ARBA" id="ARBA00010609"/>
    </source>
</evidence>
<dbReference type="CDD" id="cd13844">
    <property type="entry name" value="CuRO_1_BOD_CotA_like"/>
    <property type="match status" value="1"/>
</dbReference>
<comment type="caution">
    <text evidence="4">The sequence shown here is derived from an EMBL/GenBank/DDBJ whole genome shotgun (WGS) entry which is preliminary data.</text>
</comment>
<evidence type="ECO:0000313" key="5">
    <source>
        <dbReference type="Proteomes" id="UP001500266"/>
    </source>
</evidence>
<feature type="region of interest" description="Disordered" evidence="2">
    <location>
        <begin position="134"/>
        <end position="159"/>
    </location>
</feature>
<dbReference type="Gene3D" id="2.60.40.420">
    <property type="entry name" value="Cupredoxins - blue copper proteins"/>
    <property type="match status" value="3"/>
</dbReference>
<dbReference type="PANTHER" id="PTHR48267">
    <property type="entry name" value="CUPREDOXIN SUPERFAMILY PROTEIN"/>
    <property type="match status" value="1"/>
</dbReference>
<dbReference type="CDD" id="cd13868">
    <property type="entry name" value="CuRO_2_CotA_like"/>
    <property type="match status" value="1"/>
</dbReference>
<evidence type="ECO:0000313" key="4">
    <source>
        <dbReference type="EMBL" id="GAA4147339.1"/>
    </source>
</evidence>
<dbReference type="InterPro" id="IPR045087">
    <property type="entry name" value="Cu-oxidase_fam"/>
</dbReference>
<sequence length="636" mass="69711">MLRAGAAGGAGLLLPAAAAARTGAGRAAPLDPAKIEKYAAELVIPPVMPPDRRGGTDRYTIAVRQFRQRLLPPGSPATTVWGYGSPRHPETFHYPAHTIEAQTDRPVEVRWVNQLVDARGRHLPHLLPVDPTLHWANPPGGASGRDSRPSFTSTPGPYTGPVPIVTHLHGGLNDEENDGYPEAWYLPAARDIPRGHASAGSFYEEFRRKSEAGNGTRWGRGDAVFRYGNRGRPAALWFHDHCLGITRLNIYAGLAGFYLLRGGPADLGRDVLPGPAPRPGDPPGTRYYEIPIVIQDRSFNTDGSLAYPASRAAFDGFKGPYAPASDISPIWNPEFFADTMLANGRTWPVLPVEPRRYRFRLLNGCNGRTLILKIVTDPLARRPASAALTPWQIGGDAGFLPAPVRLDRLLIAPAERADVIVDFTGLPAGTELYLINEGPDTVFKGGTDFAPANPRTTGQVMKFAVRPLTAPDRSTPPEQLTLPAFQPLGAARRTRRLSLSEADSARLKGVGPRAAFLGTLDRAGRPVPLTWDAPVTEDPVAGTTEIWEIHNTTPDAHPIHIHEVHFQVVDRQRTGRRARAPEAWERGPKDTVLALPNEITRVKARFDRAGRFVWHCHLLEHEDNEMMRPYLIRAAR</sequence>
<feature type="domain" description="Plastocyanin-like" evidence="3">
    <location>
        <begin position="541"/>
        <end position="633"/>
    </location>
</feature>
<evidence type="ECO:0000256" key="2">
    <source>
        <dbReference type="SAM" id="MobiDB-lite"/>
    </source>
</evidence>
<dbReference type="PANTHER" id="PTHR48267:SF1">
    <property type="entry name" value="BILIRUBIN OXIDASE"/>
    <property type="match status" value="1"/>
</dbReference>
<name>A0ABP7Z4S8_9ACTN</name>
<organism evidence="4 5">
    <name type="scientific">Actinomadura keratinilytica</name>
    <dbReference type="NCBI Taxonomy" id="547461"/>
    <lineage>
        <taxon>Bacteria</taxon>
        <taxon>Bacillati</taxon>
        <taxon>Actinomycetota</taxon>
        <taxon>Actinomycetes</taxon>
        <taxon>Streptosporangiales</taxon>
        <taxon>Thermomonosporaceae</taxon>
        <taxon>Actinomadura</taxon>
    </lineage>
</organism>
<gene>
    <name evidence="4" type="ORF">GCM10022416_40670</name>
</gene>
<reference evidence="5" key="1">
    <citation type="journal article" date="2019" name="Int. J. Syst. Evol. Microbiol.">
        <title>The Global Catalogue of Microorganisms (GCM) 10K type strain sequencing project: providing services to taxonomists for standard genome sequencing and annotation.</title>
        <authorList>
            <consortium name="The Broad Institute Genomics Platform"/>
            <consortium name="The Broad Institute Genome Sequencing Center for Infectious Disease"/>
            <person name="Wu L."/>
            <person name="Ma J."/>
        </authorList>
    </citation>
    <scope>NUCLEOTIDE SEQUENCE [LARGE SCALE GENOMIC DNA]</scope>
    <source>
        <strain evidence="5">JCM 17316</strain>
    </source>
</reference>
<proteinExistence type="inferred from homology"/>
<dbReference type="SUPFAM" id="SSF49503">
    <property type="entry name" value="Cupredoxins"/>
    <property type="match status" value="3"/>
</dbReference>
<comment type="similarity">
    <text evidence="1">Belongs to the multicopper oxidase family.</text>
</comment>